<protein>
    <recommendedName>
        <fullName evidence="4">SAP domain-containing protein</fullName>
    </recommendedName>
</protein>
<evidence type="ECO:0000313" key="2">
    <source>
        <dbReference type="EMBL" id="CAK0832099.1"/>
    </source>
</evidence>
<evidence type="ECO:0000256" key="1">
    <source>
        <dbReference type="SAM" id="MobiDB-lite"/>
    </source>
</evidence>
<feature type="non-terminal residue" evidence="2">
    <location>
        <position position="966"/>
    </location>
</feature>
<gene>
    <name evidence="2" type="ORF">PCOR1329_LOCUS30207</name>
</gene>
<accession>A0ABN9SK36</accession>
<evidence type="ECO:0008006" key="4">
    <source>
        <dbReference type="Google" id="ProtNLM"/>
    </source>
</evidence>
<organism evidence="2 3">
    <name type="scientific">Prorocentrum cordatum</name>
    <dbReference type="NCBI Taxonomy" id="2364126"/>
    <lineage>
        <taxon>Eukaryota</taxon>
        <taxon>Sar</taxon>
        <taxon>Alveolata</taxon>
        <taxon>Dinophyceae</taxon>
        <taxon>Prorocentrales</taxon>
        <taxon>Prorocentraceae</taxon>
        <taxon>Prorocentrum</taxon>
    </lineage>
</organism>
<sequence>DFLAKGYVEQLDLLDELLQQQFEVTASARLGPGRPGQTNYLKRIIGYTGQLPGSEDPGFFCAADPKHVDFMIQWAQQRGRRDSLDLLSKERAREVAGAAGTALHLSSDRPGTACASKFAMQRASNLNVLMRARVLRLGRYCEGQPVLVWCYPLQGTPEGVRVGGDADWAPTSESQRRSTSGGAVRYGDRTWDCYSVTQSTAALSSGESEMYATGSATARGLQCKIYPIETQRPCNLKIYGDSTAGRGMRSRVGVGKVRHLELRYLWIQERLRPKAFELLKEDANETAADMLTEYSEWSTIEKDCTTLNLMLRKQFKGLSAMTVFTGVATSASGEKVAVCEGPGQAAVCPAPVPHYVDSEEFLFILKTVVFAVIAAAFFLGCVCGCRSKSYVEKDLVQEAVGPAPGDADVHLATRTDTEVKTRSLQGLGTEPRPARCDGGGRHKLINSFLVVDLKQILRAKGLRVSGLKGDLVVGLIKKGGVLSDRRAGEVGLLRVTATTRGPVITINLQDVGGREVAQQWIETLKSEGRDRPGGFQVNSDEGALKLLERQLDRCGPEHLCPKCPSCPSWPAPTPCPPHWPTGLGGFVAGVASTVVFGLCVRRCGFTAGAATRAARAPSQGSALELGDAPHALPAAGAAPQAPAPPSPGAALAPGGLRGATATLPPGAFAFVQYDDPADNGLWHERLIMGWIAGAGYVVMTPDGGVIEQFDSANRDLSGVRFSPATGGLPAGLAGARLYRFAAQPVGADLAALLAEGASRARVGLAPAGGCWVFDVPGAMHAVGQEFMYPAGALDFGGRVFVTVGSDITTGSFVAADTDLDVWAAERQLFLMGGEPRLLPRRQPAEPVPFTADALLLRKDARTEIRLMGPPSMGDAVSALQARSPGGFMASHERWLVEGRVPASSRSAHERRVVSKALELAHAVDGVNLANLTSMEYLNRRRQLFEEAHKSDPDKPNFKGAHYFLGE</sequence>
<comment type="caution">
    <text evidence="2">The sequence shown here is derived from an EMBL/GenBank/DDBJ whole genome shotgun (WGS) entry which is preliminary data.</text>
</comment>
<reference evidence="2" key="1">
    <citation type="submission" date="2023-10" db="EMBL/GenBank/DDBJ databases">
        <authorList>
            <person name="Chen Y."/>
            <person name="Shah S."/>
            <person name="Dougan E. K."/>
            <person name="Thang M."/>
            <person name="Chan C."/>
        </authorList>
    </citation>
    <scope>NUCLEOTIDE SEQUENCE [LARGE SCALE GENOMIC DNA]</scope>
</reference>
<keyword evidence="3" id="KW-1185">Reference proteome</keyword>
<name>A0ABN9SK36_9DINO</name>
<dbReference type="Proteomes" id="UP001189429">
    <property type="component" value="Unassembled WGS sequence"/>
</dbReference>
<feature type="region of interest" description="Disordered" evidence="1">
    <location>
        <begin position="632"/>
        <end position="656"/>
    </location>
</feature>
<dbReference type="EMBL" id="CAUYUJ010011558">
    <property type="protein sequence ID" value="CAK0832099.1"/>
    <property type="molecule type" value="Genomic_DNA"/>
</dbReference>
<evidence type="ECO:0000313" key="3">
    <source>
        <dbReference type="Proteomes" id="UP001189429"/>
    </source>
</evidence>
<proteinExistence type="predicted"/>
<feature type="non-terminal residue" evidence="2">
    <location>
        <position position="1"/>
    </location>
</feature>